<feature type="signal peptide" evidence="2">
    <location>
        <begin position="1"/>
        <end position="27"/>
    </location>
</feature>
<reference evidence="4 5" key="1">
    <citation type="journal article" date="2019" name="Appl. Microbiol. Biotechnol.">
        <title>Uncovering carbohydrate metabolism through a genotype-phenotype association study of 56 lactic acid bacteria genomes.</title>
        <authorList>
            <person name="Buron-Moles G."/>
            <person name="Chailyan A."/>
            <person name="Dolejs I."/>
            <person name="Forster J."/>
            <person name="Miks M.H."/>
        </authorList>
    </citation>
    <scope>NUCLEOTIDE SEQUENCE [LARGE SCALE GENOMIC DNA]</scope>
    <source>
        <strain evidence="4 5">ATCC 4005</strain>
    </source>
</reference>
<comment type="caution">
    <text evidence="4">The sequence shown here is derived from an EMBL/GenBank/DDBJ whole genome shotgun (WGS) entry which is preliminary data.</text>
</comment>
<feature type="chain" id="PRO_5020770082" description="LysM domain-containing protein" evidence="2">
    <location>
        <begin position="28"/>
        <end position="207"/>
    </location>
</feature>
<dbReference type="InterPro" id="IPR036779">
    <property type="entry name" value="LysM_dom_sf"/>
</dbReference>
<dbReference type="Gene3D" id="3.10.350.10">
    <property type="entry name" value="LysM domain"/>
    <property type="match status" value="1"/>
</dbReference>
<dbReference type="SMART" id="SM00257">
    <property type="entry name" value="LysM"/>
    <property type="match status" value="1"/>
</dbReference>
<accession>A0A4R5NMQ4</accession>
<feature type="region of interest" description="Disordered" evidence="1">
    <location>
        <begin position="101"/>
        <end position="125"/>
    </location>
</feature>
<feature type="domain" description="LysM" evidence="3">
    <location>
        <begin position="29"/>
        <end position="73"/>
    </location>
</feature>
<evidence type="ECO:0000256" key="2">
    <source>
        <dbReference type="SAM" id="SignalP"/>
    </source>
</evidence>
<evidence type="ECO:0000259" key="3">
    <source>
        <dbReference type="PROSITE" id="PS51782"/>
    </source>
</evidence>
<dbReference type="GeneID" id="72461469"/>
<evidence type="ECO:0000313" key="4">
    <source>
        <dbReference type="EMBL" id="TDG76991.1"/>
    </source>
</evidence>
<dbReference type="PROSITE" id="PS51782">
    <property type="entry name" value="LYSM"/>
    <property type="match status" value="1"/>
</dbReference>
<gene>
    <name evidence="4" type="ORF">C5L32_001970</name>
</gene>
<dbReference type="Pfam" id="PF01476">
    <property type="entry name" value="LysM"/>
    <property type="match status" value="1"/>
</dbReference>
<dbReference type="EMBL" id="PUFP01000056">
    <property type="protein sequence ID" value="TDG76991.1"/>
    <property type="molecule type" value="Genomic_DNA"/>
</dbReference>
<dbReference type="Proteomes" id="UP000295181">
    <property type="component" value="Unassembled WGS sequence"/>
</dbReference>
<dbReference type="SUPFAM" id="SSF54106">
    <property type="entry name" value="LysM domain"/>
    <property type="match status" value="1"/>
</dbReference>
<evidence type="ECO:0000256" key="1">
    <source>
        <dbReference type="SAM" id="MobiDB-lite"/>
    </source>
</evidence>
<organism evidence="4 5">
    <name type="scientific">Lentilactobacillus buchneri DSM 20057</name>
    <dbReference type="NCBI Taxonomy" id="1423728"/>
    <lineage>
        <taxon>Bacteria</taxon>
        <taxon>Bacillati</taxon>
        <taxon>Bacillota</taxon>
        <taxon>Bacilli</taxon>
        <taxon>Lactobacillales</taxon>
        <taxon>Lactobacillaceae</taxon>
        <taxon>Lentilactobacillus</taxon>
    </lineage>
</organism>
<keyword evidence="2" id="KW-0732">Signal</keyword>
<evidence type="ECO:0000313" key="5">
    <source>
        <dbReference type="Proteomes" id="UP000295181"/>
    </source>
</evidence>
<protein>
    <recommendedName>
        <fullName evidence="3">LysM domain-containing protein</fullName>
    </recommendedName>
</protein>
<dbReference type="RefSeq" id="WP_013727262.1">
    <property type="nucleotide sequence ID" value="NZ_AZDM01000006.1"/>
</dbReference>
<dbReference type="InterPro" id="IPR018392">
    <property type="entry name" value="LysM"/>
</dbReference>
<feature type="compositionally biased region" description="Low complexity" evidence="1">
    <location>
        <begin position="112"/>
        <end position="125"/>
    </location>
</feature>
<dbReference type="AlphaFoldDB" id="A0A4R5NMQ4"/>
<sequence>MVITIKKSLLTLSVVAGFLGFTGVAASASTYTVKSGDTLAEIAAKHNSSVDTLVKQNKIADKNLIMVGQKLEIGKSAKKTTVKKVNKKHFKTSTSIKKGSAHAAVVTSQSGSDNSTNDATSSATTTPAAFQSQGVIYQDGKKWTYYTGAAFADGTTNHGGYDADGYLIVAAPSDVPFGTHVQTPLGEGVVHDRGTAIVGNHYDLVMP</sequence>
<dbReference type="CDD" id="cd00118">
    <property type="entry name" value="LysM"/>
    <property type="match status" value="1"/>
</dbReference>
<proteinExistence type="predicted"/>
<name>A0A4R5NMQ4_LENBU</name>